<dbReference type="Gene3D" id="3.90.1200.10">
    <property type="match status" value="1"/>
</dbReference>
<keyword evidence="2" id="KW-0418">Kinase</keyword>
<dbReference type="Pfam" id="PF01636">
    <property type="entry name" value="APH"/>
    <property type="match status" value="1"/>
</dbReference>
<dbReference type="SUPFAM" id="SSF56112">
    <property type="entry name" value="Protein kinase-like (PK-like)"/>
    <property type="match status" value="1"/>
</dbReference>
<feature type="domain" description="Aminoglycoside phosphotransferase" evidence="1">
    <location>
        <begin position="35"/>
        <end position="238"/>
    </location>
</feature>
<dbReference type="Proteomes" id="UP000572635">
    <property type="component" value="Unassembled WGS sequence"/>
</dbReference>
<comment type="caution">
    <text evidence="2">The sequence shown here is derived from an EMBL/GenBank/DDBJ whole genome shotgun (WGS) entry which is preliminary data.</text>
</comment>
<gene>
    <name evidence="2" type="ORF">HDA36_002488</name>
</gene>
<dbReference type="GO" id="GO:0016301">
    <property type="term" value="F:kinase activity"/>
    <property type="evidence" value="ECO:0007669"/>
    <property type="project" value="UniProtKB-KW"/>
</dbReference>
<evidence type="ECO:0000313" key="2">
    <source>
        <dbReference type="EMBL" id="MBB5432404.1"/>
    </source>
</evidence>
<sequence length="299" mass="32418">MVFSDIEFHEAARAALAEKWGVRTDAEPRRLYGGEESAAFALGSLVVRLGPRSRPTAEAEWCHAVALHAAASVPEAVAPLPAAGGGTVVRVDGRPMTVWPLVEGVWPDEDEPGMAARAARLLGRLHAALAGMEPEPRPVPSFLEEGIDGGAPPADPELRDPDLDRWLAGFHRSGARRQPVHGDFYAGNTLAADGALVAVLDWDEACVAAPEAEVASAAMEWTAEFADDLPAMRAFAAEYAAAGGPAGRIDDEVLVQFIRHRLRREAAYYHLARERGVRHSAEDVEYHERRMEAFKRIRP</sequence>
<dbReference type="InterPro" id="IPR002575">
    <property type="entry name" value="Aminoglycoside_PTrfase"/>
</dbReference>
<evidence type="ECO:0000259" key="1">
    <source>
        <dbReference type="Pfam" id="PF01636"/>
    </source>
</evidence>
<reference evidence="2 3" key="1">
    <citation type="submission" date="2020-08" db="EMBL/GenBank/DDBJ databases">
        <title>Sequencing the genomes of 1000 actinobacteria strains.</title>
        <authorList>
            <person name="Klenk H.-P."/>
        </authorList>
    </citation>
    <scope>NUCLEOTIDE SEQUENCE [LARGE SCALE GENOMIC DNA]</scope>
    <source>
        <strain evidence="2 3">DSM 44551</strain>
    </source>
</reference>
<accession>A0A7W8QLW1</accession>
<protein>
    <submittedName>
        <fullName evidence="2">Ser/Thr protein kinase RdoA (MazF antagonist)</fullName>
    </submittedName>
</protein>
<evidence type="ECO:0000313" key="3">
    <source>
        <dbReference type="Proteomes" id="UP000572635"/>
    </source>
</evidence>
<organism evidence="2 3">
    <name type="scientific">Nocardiopsis composta</name>
    <dbReference type="NCBI Taxonomy" id="157465"/>
    <lineage>
        <taxon>Bacteria</taxon>
        <taxon>Bacillati</taxon>
        <taxon>Actinomycetota</taxon>
        <taxon>Actinomycetes</taxon>
        <taxon>Streptosporangiales</taxon>
        <taxon>Nocardiopsidaceae</taxon>
        <taxon>Nocardiopsis</taxon>
    </lineage>
</organism>
<dbReference type="EMBL" id="JACHDB010000001">
    <property type="protein sequence ID" value="MBB5432404.1"/>
    <property type="molecule type" value="Genomic_DNA"/>
</dbReference>
<keyword evidence="2" id="KW-0808">Transferase</keyword>
<dbReference type="RefSeq" id="WP_184391975.1">
    <property type="nucleotide sequence ID" value="NZ_BAAAJD010000042.1"/>
</dbReference>
<name>A0A7W8QLW1_9ACTN</name>
<dbReference type="InterPro" id="IPR011009">
    <property type="entry name" value="Kinase-like_dom_sf"/>
</dbReference>
<proteinExistence type="predicted"/>
<dbReference type="AlphaFoldDB" id="A0A7W8QLW1"/>
<keyword evidence="3" id="KW-1185">Reference proteome</keyword>